<dbReference type="CDD" id="cd01647">
    <property type="entry name" value="RT_LTR"/>
    <property type="match status" value="1"/>
</dbReference>
<dbReference type="SUPFAM" id="SSF56672">
    <property type="entry name" value="DNA/RNA polymerases"/>
    <property type="match status" value="1"/>
</dbReference>
<evidence type="ECO:0000313" key="3">
    <source>
        <dbReference type="EMBL" id="GBG89483.1"/>
    </source>
</evidence>
<dbReference type="EMBL" id="BFEA01000740">
    <property type="protein sequence ID" value="GBG89483.1"/>
    <property type="molecule type" value="Genomic_DNA"/>
</dbReference>
<feature type="compositionally biased region" description="Acidic residues" evidence="1">
    <location>
        <begin position="241"/>
        <end position="270"/>
    </location>
</feature>
<organism evidence="3 4">
    <name type="scientific">Chara braunii</name>
    <name type="common">Braun's stonewort</name>
    <dbReference type="NCBI Taxonomy" id="69332"/>
    <lineage>
        <taxon>Eukaryota</taxon>
        <taxon>Viridiplantae</taxon>
        <taxon>Streptophyta</taxon>
        <taxon>Charophyceae</taxon>
        <taxon>Charales</taxon>
        <taxon>Characeae</taxon>
        <taxon>Chara</taxon>
    </lineage>
</organism>
<dbReference type="Proteomes" id="UP000265515">
    <property type="component" value="Unassembled WGS sequence"/>
</dbReference>
<evidence type="ECO:0000256" key="1">
    <source>
        <dbReference type="SAM" id="MobiDB-lite"/>
    </source>
</evidence>
<feature type="compositionally biased region" description="Acidic residues" evidence="1">
    <location>
        <begin position="206"/>
        <end position="230"/>
    </location>
</feature>
<evidence type="ECO:0000259" key="2">
    <source>
        <dbReference type="PROSITE" id="PS50878"/>
    </source>
</evidence>
<protein>
    <recommendedName>
        <fullName evidence="2">Reverse transcriptase domain-containing protein</fullName>
    </recommendedName>
</protein>
<keyword evidence="4" id="KW-1185">Reference proteome</keyword>
<dbReference type="InterPro" id="IPR043128">
    <property type="entry name" value="Rev_trsase/Diguanyl_cyclase"/>
</dbReference>
<dbReference type="InterPro" id="IPR043502">
    <property type="entry name" value="DNA/RNA_pol_sf"/>
</dbReference>
<gene>
    <name evidence="3" type="ORF">CBR_g49274</name>
</gene>
<dbReference type="InterPro" id="IPR051320">
    <property type="entry name" value="Viral_Replic_Matur_Polypro"/>
</dbReference>
<proteinExistence type="predicted"/>
<reference evidence="3 4" key="1">
    <citation type="journal article" date="2018" name="Cell">
        <title>The Chara Genome: Secondary Complexity and Implications for Plant Terrestrialization.</title>
        <authorList>
            <person name="Nishiyama T."/>
            <person name="Sakayama H."/>
            <person name="Vries J.D."/>
            <person name="Buschmann H."/>
            <person name="Saint-Marcoux D."/>
            <person name="Ullrich K.K."/>
            <person name="Haas F.B."/>
            <person name="Vanderstraeten L."/>
            <person name="Becker D."/>
            <person name="Lang D."/>
            <person name="Vosolsobe S."/>
            <person name="Rombauts S."/>
            <person name="Wilhelmsson P.K.I."/>
            <person name="Janitza P."/>
            <person name="Kern R."/>
            <person name="Heyl A."/>
            <person name="Rumpler F."/>
            <person name="Villalobos L.I.A.C."/>
            <person name="Clay J.M."/>
            <person name="Skokan R."/>
            <person name="Toyoda A."/>
            <person name="Suzuki Y."/>
            <person name="Kagoshima H."/>
            <person name="Schijlen E."/>
            <person name="Tajeshwar N."/>
            <person name="Catarino B."/>
            <person name="Hetherington A.J."/>
            <person name="Saltykova A."/>
            <person name="Bonnot C."/>
            <person name="Breuninger H."/>
            <person name="Symeonidi A."/>
            <person name="Radhakrishnan G.V."/>
            <person name="Van Nieuwerburgh F."/>
            <person name="Deforce D."/>
            <person name="Chang C."/>
            <person name="Karol K.G."/>
            <person name="Hedrich R."/>
            <person name="Ulvskov P."/>
            <person name="Glockner G."/>
            <person name="Delwiche C.F."/>
            <person name="Petrasek J."/>
            <person name="Van de Peer Y."/>
            <person name="Friml J."/>
            <person name="Beilby M."/>
            <person name="Dolan L."/>
            <person name="Kohara Y."/>
            <person name="Sugano S."/>
            <person name="Fujiyama A."/>
            <person name="Delaux P.-M."/>
            <person name="Quint M."/>
            <person name="TheiBen G."/>
            <person name="Hagemann M."/>
            <person name="Harholt J."/>
            <person name="Dunand C."/>
            <person name="Zachgo S."/>
            <person name="Langdale J."/>
            <person name="Maumus F."/>
            <person name="Straeten D.V.D."/>
            <person name="Gould S.B."/>
            <person name="Rensing S.A."/>
        </authorList>
    </citation>
    <scope>NUCLEOTIDE SEQUENCE [LARGE SCALE GENOMIC DNA]</scope>
    <source>
        <strain evidence="3 4">S276</strain>
    </source>
</reference>
<dbReference type="PANTHER" id="PTHR33064:SF37">
    <property type="entry name" value="RIBONUCLEASE H"/>
    <property type="match status" value="1"/>
</dbReference>
<dbReference type="Gene3D" id="3.30.70.270">
    <property type="match status" value="1"/>
</dbReference>
<comment type="caution">
    <text evidence="3">The sequence shown here is derived from an EMBL/GenBank/DDBJ whole genome shotgun (WGS) entry which is preliminary data.</text>
</comment>
<evidence type="ECO:0000313" key="4">
    <source>
        <dbReference type="Proteomes" id="UP000265515"/>
    </source>
</evidence>
<dbReference type="OrthoDB" id="5978043at2759"/>
<sequence length="290" mass="33077">MWQWVRCPMGICKAPAPFQRAMNVTFHNFVNKTRLTQGMINFCIIMYMDDILVYSETYHEHAQYIEWTLGALRDAEFKMTLEKSKFFLSEILFLGYVVTRGGLRPDSKKVAVVKDAPDPTSVTQIIQELTIPLAQLVDDLPLDIISQSDESPVPDVFSQALTPYLQWSACLEKLEGNNNPPSQQPYLDPRGIIDLAFFQPRTASEDEEIALEEEEEEGEEEGEEEEETPEEGSYSEHTEGEQSDDDEEEEGDEEDDEAEEEESEWETLGEEADRMEGMEEDPETVSGGHK</sequence>
<dbReference type="Gramene" id="GBG89483">
    <property type="protein sequence ID" value="GBG89483"/>
    <property type="gene ID" value="CBR_g49274"/>
</dbReference>
<feature type="region of interest" description="Disordered" evidence="1">
    <location>
        <begin position="206"/>
        <end position="290"/>
    </location>
</feature>
<dbReference type="PANTHER" id="PTHR33064">
    <property type="entry name" value="POL PROTEIN"/>
    <property type="match status" value="1"/>
</dbReference>
<dbReference type="InterPro" id="IPR000477">
    <property type="entry name" value="RT_dom"/>
</dbReference>
<dbReference type="Pfam" id="PF00078">
    <property type="entry name" value="RVT_1"/>
    <property type="match status" value="1"/>
</dbReference>
<feature type="domain" description="Reverse transcriptase" evidence="2">
    <location>
        <begin position="1"/>
        <end position="98"/>
    </location>
</feature>
<dbReference type="AlphaFoldDB" id="A0A388M4S7"/>
<accession>A0A388M4S7</accession>
<name>A0A388M4S7_CHABU</name>
<dbReference type="PROSITE" id="PS50878">
    <property type="entry name" value="RT_POL"/>
    <property type="match status" value="1"/>
</dbReference>